<dbReference type="EMBL" id="FUYJ01000002">
    <property type="protein sequence ID" value="SKA95725.1"/>
    <property type="molecule type" value="Genomic_DNA"/>
</dbReference>
<accession>A0A1T4Y373</accession>
<dbReference type="AlphaFoldDB" id="A0A1T4Y373"/>
<protein>
    <submittedName>
        <fullName evidence="2">Uncharacterized protein</fullName>
    </submittedName>
</protein>
<evidence type="ECO:0000313" key="2">
    <source>
        <dbReference type="EMBL" id="SKA95725.1"/>
    </source>
</evidence>
<feature type="coiled-coil region" evidence="1">
    <location>
        <begin position="2"/>
        <end position="79"/>
    </location>
</feature>
<evidence type="ECO:0000256" key="1">
    <source>
        <dbReference type="SAM" id="Coils"/>
    </source>
</evidence>
<proteinExistence type="predicted"/>
<sequence length="81" mass="9657">MYENSKEELELLKQQLERVKQQDRVLAEIEMRLNKMKKMKKMKKIVEYAAGYQLSGEESELLNKQLREHQAAIQSLENYLA</sequence>
<gene>
    <name evidence="2" type="ORF">SAMN04244570_1697</name>
</gene>
<dbReference type="Proteomes" id="UP000190042">
    <property type="component" value="Unassembled WGS sequence"/>
</dbReference>
<name>A0A1T4Y373_9BACL</name>
<keyword evidence="3" id="KW-1185">Reference proteome</keyword>
<reference evidence="3" key="1">
    <citation type="submission" date="2017-02" db="EMBL/GenBank/DDBJ databases">
        <authorList>
            <person name="Varghese N."/>
            <person name="Submissions S."/>
        </authorList>
    </citation>
    <scope>NUCLEOTIDE SEQUENCE [LARGE SCALE GENOMIC DNA]</scope>
    <source>
        <strain evidence="3">DSM 23966</strain>
    </source>
</reference>
<organism evidence="2 3">
    <name type="scientific">Sporosarcina newyorkensis</name>
    <dbReference type="NCBI Taxonomy" id="759851"/>
    <lineage>
        <taxon>Bacteria</taxon>
        <taxon>Bacillati</taxon>
        <taxon>Bacillota</taxon>
        <taxon>Bacilli</taxon>
        <taxon>Bacillales</taxon>
        <taxon>Caryophanaceae</taxon>
        <taxon>Sporosarcina</taxon>
    </lineage>
</organism>
<keyword evidence="1" id="KW-0175">Coiled coil</keyword>
<evidence type="ECO:0000313" key="3">
    <source>
        <dbReference type="Proteomes" id="UP000190042"/>
    </source>
</evidence>
<dbReference type="RefSeq" id="WP_078817275.1">
    <property type="nucleotide sequence ID" value="NZ_FUYJ01000002.1"/>
</dbReference>